<accession>A0A069SKP4</accession>
<dbReference type="EC" id="2.7.1.24" evidence="5 6"/>
<reference evidence="7 8" key="1">
    <citation type="submission" date="2014-04" db="EMBL/GenBank/DDBJ databases">
        <authorList>
            <person name="Sears C."/>
            <person name="Carroll K."/>
            <person name="Sack B.R."/>
            <person name="Qadri F."/>
            <person name="Myers L.L."/>
            <person name="Chung G.-T."/>
            <person name="Escheverria P."/>
            <person name="Fraser C.M."/>
            <person name="Sadzewicz L."/>
            <person name="Shefchek K.A."/>
            <person name="Tallon L."/>
            <person name="Das S.P."/>
            <person name="Daugherty S."/>
            <person name="Mongodin E.F."/>
        </authorList>
    </citation>
    <scope>NUCLEOTIDE SEQUENCE [LARGE SCALE GENOMIC DNA]</scope>
    <source>
        <strain evidence="7 8">3975 RP4</strain>
    </source>
</reference>
<comment type="caution">
    <text evidence="7">The sequence shown here is derived from an EMBL/GenBank/DDBJ whole genome shotgun (WGS) entry which is preliminary data.</text>
</comment>
<keyword evidence="5" id="KW-0963">Cytoplasm</keyword>
<dbReference type="HAMAP" id="MF_00376">
    <property type="entry name" value="Dephospho_CoA_kinase"/>
    <property type="match status" value="1"/>
</dbReference>
<evidence type="ECO:0000313" key="7">
    <source>
        <dbReference type="EMBL" id="KDS55158.1"/>
    </source>
</evidence>
<comment type="subcellular location">
    <subcellularLocation>
        <location evidence="5">Cytoplasm</location>
    </subcellularLocation>
</comment>
<evidence type="ECO:0000256" key="6">
    <source>
        <dbReference type="NCBIfam" id="TIGR00152"/>
    </source>
</evidence>
<dbReference type="NCBIfam" id="TIGR00152">
    <property type="entry name" value="dephospho-CoA kinase"/>
    <property type="match status" value="1"/>
</dbReference>
<dbReference type="GO" id="GO:0004140">
    <property type="term" value="F:dephospho-CoA kinase activity"/>
    <property type="evidence" value="ECO:0007669"/>
    <property type="project" value="UniProtKB-UniRule"/>
</dbReference>
<dbReference type="AlphaFoldDB" id="A0A069SKP4"/>
<evidence type="ECO:0000313" key="8">
    <source>
        <dbReference type="Proteomes" id="UP000027661"/>
    </source>
</evidence>
<evidence type="ECO:0000256" key="5">
    <source>
        <dbReference type="HAMAP-Rule" id="MF_00376"/>
    </source>
</evidence>
<proteinExistence type="inferred from homology"/>
<keyword evidence="5 7" id="KW-0808">Transferase</keyword>
<keyword evidence="2 5" id="KW-0547">Nucleotide-binding</keyword>
<evidence type="ECO:0000256" key="4">
    <source>
        <dbReference type="ARBA" id="ARBA00022993"/>
    </source>
</evidence>
<dbReference type="RefSeq" id="WP_012055912.1">
    <property type="nucleotide sequence ID" value="NZ_JNHM01000014.1"/>
</dbReference>
<dbReference type="PATRIC" id="fig|1339352.3.peg.1318"/>
<evidence type="ECO:0000256" key="1">
    <source>
        <dbReference type="ARBA" id="ARBA00009018"/>
    </source>
</evidence>
<dbReference type="GO" id="GO:0005524">
    <property type="term" value="F:ATP binding"/>
    <property type="evidence" value="ECO:0007669"/>
    <property type="project" value="UniProtKB-UniRule"/>
</dbReference>
<keyword evidence="3 5" id="KW-0067">ATP-binding</keyword>
<dbReference type="PROSITE" id="PS51219">
    <property type="entry name" value="DPCK"/>
    <property type="match status" value="1"/>
</dbReference>
<keyword evidence="5 7" id="KW-0418">Kinase</keyword>
<keyword evidence="4 5" id="KW-0173">Coenzyme A biosynthesis</keyword>
<dbReference type="InterPro" id="IPR001977">
    <property type="entry name" value="Depp_CoAkinase"/>
</dbReference>
<feature type="binding site" evidence="5">
    <location>
        <begin position="11"/>
        <end position="16"/>
    </location>
    <ligand>
        <name>ATP</name>
        <dbReference type="ChEBI" id="CHEBI:30616"/>
    </ligand>
</feature>
<dbReference type="EMBL" id="JNHM01000014">
    <property type="protein sequence ID" value="KDS55158.1"/>
    <property type="molecule type" value="Genomic_DNA"/>
</dbReference>
<comment type="similarity">
    <text evidence="1 5">Belongs to the CoaE family.</text>
</comment>
<comment type="pathway">
    <text evidence="5">Cofactor biosynthesis; coenzyme A biosynthesis; CoA from (R)-pantothenate: step 5/5.</text>
</comment>
<dbReference type="Gene3D" id="3.40.50.300">
    <property type="entry name" value="P-loop containing nucleotide triphosphate hydrolases"/>
    <property type="match status" value="1"/>
</dbReference>
<comment type="function">
    <text evidence="5">Catalyzes the phosphorylation of the 3'-hydroxyl group of dephosphocoenzyme A to form coenzyme A.</text>
</comment>
<dbReference type="GO" id="GO:0005737">
    <property type="term" value="C:cytoplasm"/>
    <property type="evidence" value="ECO:0007669"/>
    <property type="project" value="UniProtKB-SubCell"/>
</dbReference>
<dbReference type="PANTHER" id="PTHR10695">
    <property type="entry name" value="DEPHOSPHO-COA KINASE-RELATED"/>
    <property type="match status" value="1"/>
</dbReference>
<organism evidence="7 8">
    <name type="scientific">Phocaeicola vulgatus str. 3975 RP4</name>
    <dbReference type="NCBI Taxonomy" id="1339352"/>
    <lineage>
        <taxon>Bacteria</taxon>
        <taxon>Pseudomonadati</taxon>
        <taxon>Bacteroidota</taxon>
        <taxon>Bacteroidia</taxon>
        <taxon>Bacteroidales</taxon>
        <taxon>Bacteroidaceae</taxon>
        <taxon>Phocaeicola</taxon>
    </lineage>
</organism>
<evidence type="ECO:0000256" key="3">
    <source>
        <dbReference type="ARBA" id="ARBA00022840"/>
    </source>
</evidence>
<dbReference type="CDD" id="cd02022">
    <property type="entry name" value="DPCK"/>
    <property type="match status" value="1"/>
</dbReference>
<dbReference type="PANTHER" id="PTHR10695:SF46">
    <property type="entry name" value="BIFUNCTIONAL COENZYME A SYNTHASE-RELATED"/>
    <property type="match status" value="1"/>
</dbReference>
<dbReference type="UniPathway" id="UPA00241">
    <property type="reaction ID" value="UER00356"/>
</dbReference>
<evidence type="ECO:0000256" key="2">
    <source>
        <dbReference type="ARBA" id="ARBA00022741"/>
    </source>
</evidence>
<comment type="catalytic activity">
    <reaction evidence="5">
        <text>3'-dephospho-CoA + ATP = ADP + CoA + H(+)</text>
        <dbReference type="Rhea" id="RHEA:18245"/>
        <dbReference type="ChEBI" id="CHEBI:15378"/>
        <dbReference type="ChEBI" id="CHEBI:30616"/>
        <dbReference type="ChEBI" id="CHEBI:57287"/>
        <dbReference type="ChEBI" id="CHEBI:57328"/>
        <dbReference type="ChEBI" id="CHEBI:456216"/>
        <dbReference type="EC" id="2.7.1.24"/>
    </reaction>
</comment>
<dbReference type="Proteomes" id="UP000027661">
    <property type="component" value="Unassembled WGS sequence"/>
</dbReference>
<name>A0A069SKP4_PHOVU</name>
<protein>
    <recommendedName>
        <fullName evidence="5 6">Dephospho-CoA kinase</fullName>
        <ecNumber evidence="5 6">2.7.1.24</ecNumber>
    </recommendedName>
    <alternativeName>
        <fullName evidence="5">Dephosphocoenzyme A kinase</fullName>
    </alternativeName>
</protein>
<dbReference type="GeneID" id="5304777"/>
<dbReference type="Pfam" id="PF01121">
    <property type="entry name" value="CoaE"/>
    <property type="match status" value="1"/>
</dbReference>
<gene>
    <name evidence="5 7" type="primary">coaE</name>
    <name evidence="7" type="ORF">M099_1361</name>
</gene>
<dbReference type="SUPFAM" id="SSF52540">
    <property type="entry name" value="P-loop containing nucleoside triphosphate hydrolases"/>
    <property type="match status" value="1"/>
</dbReference>
<dbReference type="InterPro" id="IPR027417">
    <property type="entry name" value="P-loop_NTPase"/>
</dbReference>
<sequence length="198" mass="22414">MIKIAVTGGIGSGKSYISHLLENMHIPVYNADNEAKRLTVFDAGIRGELIALLGEEVYKDGLLNKPLLASYLFSNPAHVLQINSIIHPRVRKDFTVWVERQEKCEIVGMESAILYEAGFQDTVDAVIMVYAPVELRIQRAMYRDGASEEQVRARIAAQMDDEEKRRRADFTVVNDGVQLLIPQLNRIVEQLKTEKFIL</sequence>
<dbReference type="GO" id="GO:0015937">
    <property type="term" value="P:coenzyme A biosynthetic process"/>
    <property type="evidence" value="ECO:0007669"/>
    <property type="project" value="UniProtKB-UniRule"/>
</dbReference>